<proteinExistence type="predicted"/>
<accession>A0A1H4R2M0</accession>
<dbReference type="Proteomes" id="UP000183407">
    <property type="component" value="Unassembled WGS sequence"/>
</dbReference>
<reference evidence="2" key="1">
    <citation type="submission" date="2016-10" db="EMBL/GenBank/DDBJ databases">
        <authorList>
            <person name="Varghese N."/>
        </authorList>
    </citation>
    <scope>NUCLEOTIDE SEQUENCE [LARGE SCALE GENOMIC DNA]</scope>
    <source>
        <strain evidence="2">DSM 44719</strain>
    </source>
</reference>
<evidence type="ECO:0000313" key="2">
    <source>
        <dbReference type="Proteomes" id="UP000183407"/>
    </source>
</evidence>
<organism evidence="1 2">
    <name type="scientific">Rhodococcus jostii</name>
    <dbReference type="NCBI Taxonomy" id="132919"/>
    <lineage>
        <taxon>Bacteria</taxon>
        <taxon>Bacillati</taxon>
        <taxon>Actinomycetota</taxon>
        <taxon>Actinomycetes</taxon>
        <taxon>Mycobacteriales</taxon>
        <taxon>Nocardiaceae</taxon>
        <taxon>Rhodococcus</taxon>
    </lineage>
</organism>
<dbReference type="EMBL" id="FNTL01000004">
    <property type="protein sequence ID" value="SEC26180.1"/>
    <property type="molecule type" value="Genomic_DNA"/>
</dbReference>
<sequence length="54" mass="5974">MITMGCWFVLHAAAALLVLFFRALSRPASGHRTIVTDGFDDPYEQVPGTAPRLR</sequence>
<dbReference type="RefSeq" id="WP_162850305.1">
    <property type="nucleotide sequence ID" value="NZ_FNTL01000004.1"/>
</dbReference>
<dbReference type="AlphaFoldDB" id="A0A1H4R2M0"/>
<gene>
    <name evidence="1" type="ORF">SAMN04490220_1191</name>
</gene>
<protein>
    <submittedName>
        <fullName evidence="1">Uncharacterized protein</fullName>
    </submittedName>
</protein>
<name>A0A1H4R2M0_RHOJO</name>
<evidence type="ECO:0000313" key="1">
    <source>
        <dbReference type="EMBL" id="SEC26180.1"/>
    </source>
</evidence>